<dbReference type="Proteomes" id="UP001201980">
    <property type="component" value="Unassembled WGS sequence"/>
</dbReference>
<evidence type="ECO:0000256" key="3">
    <source>
        <dbReference type="ARBA" id="ARBA00022989"/>
    </source>
</evidence>
<evidence type="ECO:0000256" key="2">
    <source>
        <dbReference type="ARBA" id="ARBA00022692"/>
    </source>
</evidence>
<proteinExistence type="predicted"/>
<evidence type="ECO:0000313" key="8">
    <source>
        <dbReference type="Proteomes" id="UP001201980"/>
    </source>
</evidence>
<comment type="caution">
    <text evidence="7">The sequence shown here is derived from an EMBL/GenBank/DDBJ whole genome shotgun (WGS) entry which is preliminary data.</text>
</comment>
<dbReference type="PANTHER" id="PTHR31465:SF1">
    <property type="entry name" value="PROTEIN RTA1-RELATED"/>
    <property type="match status" value="1"/>
</dbReference>
<dbReference type="InterPro" id="IPR007568">
    <property type="entry name" value="RTA1"/>
</dbReference>
<evidence type="ECO:0000256" key="4">
    <source>
        <dbReference type="ARBA" id="ARBA00023136"/>
    </source>
</evidence>
<protein>
    <submittedName>
        <fullName evidence="7">Uncharacterized protein</fullName>
    </submittedName>
</protein>
<evidence type="ECO:0000256" key="6">
    <source>
        <dbReference type="SAM" id="Phobius"/>
    </source>
</evidence>
<sequence length="167" mass="18805">ADVGEKIIVGGLWVQIVMFGLFAVTAVVFHVGFARRSPTARPCLPRPYTASASPYGGAPGAGRMGGSGRPFNWRRVLFVLYGLSALILVRSVFRVIEYIGGSDGYLLRHEWTLYIFDSLLMWIAMVLFWWRYPSEIRPPGKQERQRVEGSSFEELGMSDRVDMAGRR</sequence>
<reference evidence="7" key="1">
    <citation type="submission" date="2022-07" db="EMBL/GenBank/DDBJ databases">
        <title>Draft genome sequence of Zalerion maritima ATCC 34329, a (micro)plastics degrading marine fungus.</title>
        <authorList>
            <person name="Paco A."/>
            <person name="Goncalves M.F.M."/>
            <person name="Rocha-Santos T.A.P."/>
            <person name="Alves A."/>
        </authorList>
    </citation>
    <scope>NUCLEOTIDE SEQUENCE</scope>
    <source>
        <strain evidence="7">ATCC 34329</strain>
    </source>
</reference>
<feature type="transmembrane region" description="Helical" evidence="6">
    <location>
        <begin position="113"/>
        <end position="132"/>
    </location>
</feature>
<evidence type="ECO:0000256" key="5">
    <source>
        <dbReference type="SAM" id="MobiDB-lite"/>
    </source>
</evidence>
<feature type="region of interest" description="Disordered" evidence="5">
    <location>
        <begin position="139"/>
        <end position="167"/>
    </location>
</feature>
<keyword evidence="8" id="KW-1185">Reference proteome</keyword>
<evidence type="ECO:0000313" key="7">
    <source>
        <dbReference type="EMBL" id="KAJ2900338.1"/>
    </source>
</evidence>
<dbReference type="EMBL" id="JAKWBI020000174">
    <property type="protein sequence ID" value="KAJ2900338.1"/>
    <property type="molecule type" value="Genomic_DNA"/>
</dbReference>
<dbReference type="GO" id="GO:0016020">
    <property type="term" value="C:membrane"/>
    <property type="evidence" value="ECO:0007669"/>
    <property type="project" value="UniProtKB-SubCell"/>
</dbReference>
<keyword evidence="3 6" id="KW-1133">Transmembrane helix</keyword>
<gene>
    <name evidence="7" type="ORF">MKZ38_002471</name>
</gene>
<name>A0AAD5WT35_9PEZI</name>
<feature type="transmembrane region" description="Helical" evidence="6">
    <location>
        <begin position="12"/>
        <end position="33"/>
    </location>
</feature>
<feature type="transmembrane region" description="Helical" evidence="6">
    <location>
        <begin position="73"/>
        <end position="93"/>
    </location>
</feature>
<dbReference type="PANTHER" id="PTHR31465">
    <property type="entry name" value="PROTEIN RTA1-RELATED"/>
    <property type="match status" value="1"/>
</dbReference>
<evidence type="ECO:0000256" key="1">
    <source>
        <dbReference type="ARBA" id="ARBA00004141"/>
    </source>
</evidence>
<dbReference type="Pfam" id="PF04479">
    <property type="entry name" value="RTA1"/>
    <property type="match status" value="1"/>
</dbReference>
<accession>A0AAD5WT35</accession>
<dbReference type="AlphaFoldDB" id="A0AAD5WT35"/>
<feature type="compositionally biased region" description="Basic and acidic residues" evidence="5">
    <location>
        <begin position="157"/>
        <end position="167"/>
    </location>
</feature>
<organism evidence="7 8">
    <name type="scientific">Zalerion maritima</name>
    <dbReference type="NCBI Taxonomy" id="339359"/>
    <lineage>
        <taxon>Eukaryota</taxon>
        <taxon>Fungi</taxon>
        <taxon>Dikarya</taxon>
        <taxon>Ascomycota</taxon>
        <taxon>Pezizomycotina</taxon>
        <taxon>Sordariomycetes</taxon>
        <taxon>Lulworthiomycetidae</taxon>
        <taxon>Lulworthiales</taxon>
        <taxon>Lulworthiaceae</taxon>
        <taxon>Zalerion</taxon>
    </lineage>
</organism>
<keyword evidence="4 6" id="KW-0472">Membrane</keyword>
<comment type="subcellular location">
    <subcellularLocation>
        <location evidence="1">Membrane</location>
        <topology evidence="1">Multi-pass membrane protein</topology>
    </subcellularLocation>
</comment>
<keyword evidence="2 6" id="KW-0812">Transmembrane</keyword>
<feature type="non-terminal residue" evidence="7">
    <location>
        <position position="1"/>
    </location>
</feature>